<dbReference type="PANTHER" id="PTHR42827">
    <property type="entry name" value="IRON-SULFUR CLUSTER-BINDING PROTEIN-RELATED"/>
    <property type="match status" value="1"/>
</dbReference>
<comment type="caution">
    <text evidence="5">The sequence shown here is derived from an EMBL/GenBank/DDBJ whole genome shotgun (WGS) entry which is preliminary data.</text>
</comment>
<dbReference type="PANTHER" id="PTHR42827:SF1">
    <property type="entry name" value="IRON-SULFUR CLUSTER-BINDING PROTEIN"/>
    <property type="match status" value="1"/>
</dbReference>
<evidence type="ECO:0000256" key="1">
    <source>
        <dbReference type="ARBA" id="ARBA00022723"/>
    </source>
</evidence>
<dbReference type="GO" id="GO:0051536">
    <property type="term" value="F:iron-sulfur cluster binding"/>
    <property type="evidence" value="ECO:0007669"/>
    <property type="project" value="UniProtKB-KW"/>
</dbReference>
<dbReference type="AlphaFoldDB" id="A0AAE3VJ49"/>
<feature type="domain" description="4Fe-4S ferredoxin-type" evidence="4">
    <location>
        <begin position="167"/>
        <end position="197"/>
    </location>
</feature>
<keyword evidence="3" id="KW-0411">Iron-sulfur</keyword>
<accession>A0AAE3VJ49</accession>
<name>A0AAE3VJ49_9BACT</name>
<gene>
    <name evidence="5" type="ORF">J3R75_003500</name>
</gene>
<dbReference type="RefSeq" id="WP_307264123.1">
    <property type="nucleotide sequence ID" value="NZ_JAUSVL010000001.1"/>
</dbReference>
<evidence type="ECO:0000313" key="5">
    <source>
        <dbReference type="EMBL" id="MDQ0291393.1"/>
    </source>
</evidence>
<dbReference type="EMBL" id="JAUSVL010000001">
    <property type="protein sequence ID" value="MDQ0291393.1"/>
    <property type="molecule type" value="Genomic_DNA"/>
</dbReference>
<protein>
    <submittedName>
        <fullName evidence="5">Epoxyqueuosine reductase QueG</fullName>
    </submittedName>
</protein>
<proteinExistence type="predicted"/>
<evidence type="ECO:0000256" key="3">
    <source>
        <dbReference type="ARBA" id="ARBA00023014"/>
    </source>
</evidence>
<sequence length="774" mass="85102">MDVKEAIKSYAYGLGADLIGFGDIGRCRHAPPMMSPQGLFPGAKTVIVMGIHHPDACIELGGEEHPQKIGAYSVQYLMNSRLDELSYRLATRIEELGYGAIPICSSNIWRYNQYKDLKAVFAPDVSHIYMSVVAGLSDMGYNGLALTPEYGARNRFVTVITDMEIAPDPLIPPGTICDKCMLCRKHCPSLALSKELDGEKVLRIDDYEYRFANKNLWRCAWGEHFDLDLDLEIPEKVTEEVIVDNVKKYGVRSGEMGQCLKFCVPRAVRSFDKSYSKTPMRRYAIQWDETIESRAVTDKLINDCYKKDIEYVVVQSAASLKAQGIDIADMLPGAESAITLVRSVPTALGATRDEAARAAFCSATDYHIDSVGYDLTRDIEFYGFRSLMTIAASASHYDPMGLTPVNRQIGDKLFGAEAGKAWRFNTVFTRKKFAERPFAPPASASRACVPTAYRHGADLTGVLKDYAKSVGADLVGVASAARIVSIAAQLKPIYDGQISLKAVDKAHPFTEWNPQISEEPLKVLTAADYVPNAKSVLVIGLRYHEKVVEFATKPPAEAVGPYAFQSYVTRWQGGLMAAKIVQKLQQLGYQAVMTADLMGLGSAIASPRGYIEDQFCNRFAAVAAGLGTISRAGRVVTRDFGIRQRFIAIVTDAALTPDALQDATAELCKSCDDLCVKACPTAAISSDVVQFQCEGVTYAYNRIDNRRCDWSKRYALAGDSGFKFLGSKLDEVPEGDIDAEKLATALKKHDPIKKYRPVACEPCVLVCPYARAQK</sequence>
<dbReference type="Proteomes" id="UP001238163">
    <property type="component" value="Unassembled WGS sequence"/>
</dbReference>
<keyword evidence="1" id="KW-0479">Metal-binding</keyword>
<evidence type="ECO:0000256" key="2">
    <source>
        <dbReference type="ARBA" id="ARBA00023004"/>
    </source>
</evidence>
<reference evidence="5" key="1">
    <citation type="submission" date="2023-07" db="EMBL/GenBank/DDBJ databases">
        <title>Genomic Encyclopedia of Type Strains, Phase IV (KMG-IV): sequencing the most valuable type-strain genomes for metagenomic binning, comparative biology and taxonomic classification.</title>
        <authorList>
            <person name="Goeker M."/>
        </authorList>
    </citation>
    <scope>NUCLEOTIDE SEQUENCE</scope>
    <source>
        <strain evidence="5">DSM 24202</strain>
    </source>
</reference>
<keyword evidence="2" id="KW-0408">Iron</keyword>
<organism evidence="5 6">
    <name type="scientific">Oligosphaera ethanolica</name>
    <dbReference type="NCBI Taxonomy" id="760260"/>
    <lineage>
        <taxon>Bacteria</taxon>
        <taxon>Pseudomonadati</taxon>
        <taxon>Lentisphaerota</taxon>
        <taxon>Oligosphaeria</taxon>
        <taxon>Oligosphaerales</taxon>
        <taxon>Oligosphaeraceae</taxon>
        <taxon>Oligosphaera</taxon>
    </lineage>
</organism>
<dbReference type="PROSITE" id="PS51379">
    <property type="entry name" value="4FE4S_FER_2"/>
    <property type="match status" value="2"/>
</dbReference>
<dbReference type="PROSITE" id="PS00198">
    <property type="entry name" value="4FE4S_FER_1"/>
    <property type="match status" value="1"/>
</dbReference>
<keyword evidence="6" id="KW-1185">Reference proteome</keyword>
<evidence type="ECO:0000259" key="4">
    <source>
        <dbReference type="PROSITE" id="PS51379"/>
    </source>
</evidence>
<dbReference type="GO" id="GO:0046872">
    <property type="term" value="F:metal ion binding"/>
    <property type="evidence" value="ECO:0007669"/>
    <property type="project" value="UniProtKB-KW"/>
</dbReference>
<dbReference type="InterPro" id="IPR017896">
    <property type="entry name" value="4Fe4S_Fe-S-bd"/>
</dbReference>
<feature type="domain" description="4Fe-4S ferredoxin-type" evidence="4">
    <location>
        <begin position="657"/>
        <end position="689"/>
    </location>
</feature>
<dbReference type="InterPro" id="IPR017900">
    <property type="entry name" value="4Fe4S_Fe_S_CS"/>
</dbReference>
<evidence type="ECO:0000313" key="6">
    <source>
        <dbReference type="Proteomes" id="UP001238163"/>
    </source>
</evidence>